<feature type="binding site" evidence="3">
    <location>
        <position position="107"/>
    </location>
    <ligand>
        <name>substrate</name>
    </ligand>
</feature>
<dbReference type="SUPFAM" id="SSF63829">
    <property type="entry name" value="Calcium-dependent phosphotriesterase"/>
    <property type="match status" value="1"/>
</dbReference>
<dbReference type="Proteomes" id="UP000588112">
    <property type="component" value="Unassembled WGS sequence"/>
</dbReference>
<evidence type="ECO:0000256" key="3">
    <source>
        <dbReference type="PIRSR" id="PIRSR605511-2"/>
    </source>
</evidence>
<dbReference type="InterPro" id="IPR005511">
    <property type="entry name" value="SMP-30"/>
</dbReference>
<dbReference type="PRINTS" id="PR01790">
    <property type="entry name" value="SMP30FAMILY"/>
</dbReference>
<keyword evidence="3" id="KW-0862">Zinc</keyword>
<feature type="binding site" evidence="3">
    <location>
        <position position="199"/>
    </location>
    <ligand>
        <name>a divalent metal cation</name>
        <dbReference type="ChEBI" id="CHEBI:60240"/>
    </ligand>
</feature>
<dbReference type="PANTHER" id="PTHR10907">
    <property type="entry name" value="REGUCALCIN"/>
    <property type="match status" value="1"/>
</dbReference>
<comment type="similarity">
    <text evidence="1">Belongs to the SMP-30/CGR1 family.</text>
</comment>
<comment type="caution">
    <text evidence="5">The sequence shown here is derived from an EMBL/GenBank/DDBJ whole genome shotgun (WGS) entry which is preliminary data.</text>
</comment>
<keyword evidence="6" id="KW-1185">Reference proteome</keyword>
<name>A0A7W8Z988_9ACTN</name>
<dbReference type="Pfam" id="PF08450">
    <property type="entry name" value="SGL"/>
    <property type="match status" value="1"/>
</dbReference>
<keyword evidence="3" id="KW-0479">Metal-binding</keyword>
<organism evidence="5 6">
    <name type="scientific">Sphaerisporangium krabiense</name>
    <dbReference type="NCBI Taxonomy" id="763782"/>
    <lineage>
        <taxon>Bacteria</taxon>
        <taxon>Bacillati</taxon>
        <taxon>Actinomycetota</taxon>
        <taxon>Actinomycetes</taxon>
        <taxon>Streptosporangiales</taxon>
        <taxon>Streptosporangiaceae</taxon>
        <taxon>Sphaerisporangium</taxon>
    </lineage>
</organism>
<dbReference type="GO" id="GO:0004341">
    <property type="term" value="F:gluconolactonase activity"/>
    <property type="evidence" value="ECO:0007669"/>
    <property type="project" value="TreeGrafter"/>
</dbReference>
<feature type="binding site" evidence="3">
    <location>
        <position position="154"/>
    </location>
    <ligand>
        <name>a divalent metal cation</name>
        <dbReference type="ChEBI" id="CHEBI:60240"/>
    </ligand>
</feature>
<feature type="active site" description="Proton donor/acceptor" evidence="2">
    <location>
        <position position="199"/>
    </location>
</feature>
<feature type="binding site" evidence="3">
    <location>
        <position position="109"/>
    </location>
    <ligand>
        <name>substrate</name>
    </ligand>
</feature>
<dbReference type="AlphaFoldDB" id="A0A7W8Z988"/>
<dbReference type="PANTHER" id="PTHR10907:SF47">
    <property type="entry name" value="REGUCALCIN"/>
    <property type="match status" value="1"/>
</dbReference>
<protein>
    <submittedName>
        <fullName evidence="5">Sugar lactone lactonase YvrE</fullName>
    </submittedName>
</protein>
<evidence type="ECO:0000313" key="6">
    <source>
        <dbReference type="Proteomes" id="UP000588112"/>
    </source>
</evidence>
<sequence>MDLGRLPRLPARTVQVVDSRCALGESPLWLPAAAELRWVDAVRGELHALGPGGHERRPVVTGVLSAVAADTGGGLVLTADRRVLRTAGPDGPATVLARIPDQPPGIRFNDAKAGPDGRLWAGTVHPGRPGAAALWSIGPTGETVRHWSGIGHGNGIAWSPSGDTMFFVDSGERTVSRAAFSPALGAREVIARIPGGIPDGLTVDAQADLWLAVWGGGCLVRLRADGTPVGRVDLPDRNVTSCAFAGRDLGLLAVTTAEDDAGPAGGGGSVYLLDVGRRGVPGYLFGATAERSGGQ</sequence>
<evidence type="ECO:0000256" key="1">
    <source>
        <dbReference type="ARBA" id="ARBA00008853"/>
    </source>
</evidence>
<dbReference type="GO" id="GO:0019853">
    <property type="term" value="P:L-ascorbic acid biosynthetic process"/>
    <property type="evidence" value="ECO:0007669"/>
    <property type="project" value="TreeGrafter"/>
</dbReference>
<evidence type="ECO:0000259" key="4">
    <source>
        <dbReference type="Pfam" id="PF08450"/>
    </source>
</evidence>
<gene>
    <name evidence="5" type="ORF">BJ981_005463</name>
</gene>
<dbReference type="GO" id="GO:0005509">
    <property type="term" value="F:calcium ion binding"/>
    <property type="evidence" value="ECO:0007669"/>
    <property type="project" value="TreeGrafter"/>
</dbReference>
<comment type="cofactor">
    <cofactor evidence="3">
        <name>Zn(2+)</name>
        <dbReference type="ChEBI" id="CHEBI:29105"/>
    </cofactor>
    <text evidence="3">Binds 1 divalent metal cation per subunit.</text>
</comment>
<evidence type="ECO:0000256" key="2">
    <source>
        <dbReference type="PIRSR" id="PIRSR605511-1"/>
    </source>
</evidence>
<evidence type="ECO:0000313" key="5">
    <source>
        <dbReference type="EMBL" id="MBB5629764.1"/>
    </source>
</evidence>
<feature type="binding site" evidence="3">
    <location>
        <position position="25"/>
    </location>
    <ligand>
        <name>a divalent metal cation</name>
        <dbReference type="ChEBI" id="CHEBI:60240"/>
    </ligand>
</feature>
<accession>A0A7W8Z988</accession>
<dbReference type="EMBL" id="JACHBR010000001">
    <property type="protein sequence ID" value="MBB5629764.1"/>
    <property type="molecule type" value="Genomic_DNA"/>
</dbReference>
<dbReference type="InterPro" id="IPR011042">
    <property type="entry name" value="6-blade_b-propeller_TolB-like"/>
</dbReference>
<dbReference type="RefSeq" id="WP_184615088.1">
    <property type="nucleotide sequence ID" value="NZ_BOOS01000031.1"/>
</dbReference>
<reference evidence="5 6" key="1">
    <citation type="submission" date="2020-08" db="EMBL/GenBank/DDBJ databases">
        <title>Sequencing the genomes of 1000 actinobacteria strains.</title>
        <authorList>
            <person name="Klenk H.-P."/>
        </authorList>
    </citation>
    <scope>NUCLEOTIDE SEQUENCE [LARGE SCALE GENOMIC DNA]</scope>
    <source>
        <strain evidence="5 6">DSM 45790</strain>
    </source>
</reference>
<dbReference type="Gene3D" id="2.120.10.30">
    <property type="entry name" value="TolB, C-terminal domain"/>
    <property type="match status" value="1"/>
</dbReference>
<dbReference type="InterPro" id="IPR013658">
    <property type="entry name" value="SGL"/>
</dbReference>
<proteinExistence type="inferred from homology"/>
<feature type="domain" description="SMP-30/Gluconolactonase/LRE-like region" evidence="4">
    <location>
        <begin position="23"/>
        <end position="257"/>
    </location>
</feature>